<name>A0A2P8VJC5_9ENTR</name>
<dbReference type="PANTHER" id="PTHR42916">
    <property type="entry name" value="2-SUCCINYL-5-ENOLPYRUVYL-6-HYDROXY-3-CYCLOHEXENE-1-CARBOXYLATE SYNTHASE"/>
    <property type="match status" value="1"/>
</dbReference>
<keyword evidence="1 3" id="KW-0474">Menaquinone biosynthesis</keyword>
<dbReference type="RefSeq" id="WP_106877269.1">
    <property type="nucleotide sequence ID" value="NZ_PYEP01000004.1"/>
</dbReference>
<sequence length="257" mass="28801">MSLHAVVIPGKRALPWIVWLHGFLGAGSDWQEITSAFANPQLLIDLPGHGASHAISTSGFAQTRRLLQNTLLNYNILSYWLVGYSLGGRVAMYHACRQPEGLRGLIVEGAHPGLTTGRERDERRTSDRRWAARFTHQPLERVLDEWYRQPVFASLSEAQRQRFITLRRDNHPAALSAMLTATSLARQPNLRARLAKLPVPFHFLCGERDTRFHAIAQSIAARCHTLPDAGHNAHRENPQAFCACLTSILHASPEENL</sequence>
<dbReference type="EC" id="4.2.99.20" evidence="3 4"/>
<proteinExistence type="inferred from homology"/>
<evidence type="ECO:0000256" key="4">
    <source>
        <dbReference type="NCBIfam" id="TIGR03695"/>
    </source>
</evidence>
<evidence type="ECO:0000256" key="1">
    <source>
        <dbReference type="ARBA" id="ARBA00022428"/>
    </source>
</evidence>
<dbReference type="STRING" id="1388748.GCA_000463155_02125"/>
<organism evidence="6 7">
    <name type="scientific">Siccibacter turicensis</name>
    <dbReference type="NCBI Taxonomy" id="357233"/>
    <lineage>
        <taxon>Bacteria</taxon>
        <taxon>Pseudomonadati</taxon>
        <taxon>Pseudomonadota</taxon>
        <taxon>Gammaproteobacteria</taxon>
        <taxon>Enterobacterales</taxon>
        <taxon>Enterobacteriaceae</taxon>
        <taxon>Siccibacter</taxon>
    </lineage>
</organism>
<dbReference type="HAMAP" id="MF_01660">
    <property type="entry name" value="MenH"/>
    <property type="match status" value="1"/>
</dbReference>
<dbReference type="UniPathway" id="UPA00079"/>
<dbReference type="Proteomes" id="UP000240212">
    <property type="component" value="Unassembled WGS sequence"/>
</dbReference>
<dbReference type="EMBL" id="PYEP01000004">
    <property type="protein sequence ID" value="PSN07647.1"/>
    <property type="molecule type" value="Genomic_DNA"/>
</dbReference>
<evidence type="ECO:0000313" key="6">
    <source>
        <dbReference type="EMBL" id="PSN07647.1"/>
    </source>
</evidence>
<dbReference type="GO" id="GO:0009234">
    <property type="term" value="P:menaquinone biosynthetic process"/>
    <property type="evidence" value="ECO:0007669"/>
    <property type="project" value="UniProtKB-UniRule"/>
</dbReference>
<keyword evidence="7" id="KW-1185">Reference proteome</keyword>
<comment type="function">
    <text evidence="3">Catalyzes a proton abstraction reaction that results in 2,5-elimination of pyruvate from 2-succinyl-5-enolpyruvyl-6-hydroxy-3-cyclohexene-1-carboxylate (SEPHCHC) and the formation of 2-succinyl-6-hydroxy-2,4-cyclohexadiene-1-carboxylate (SHCHC).</text>
</comment>
<gene>
    <name evidence="3" type="primary">menH</name>
    <name evidence="6" type="ORF">C7G83_11005</name>
</gene>
<evidence type="ECO:0000313" key="7">
    <source>
        <dbReference type="Proteomes" id="UP000240212"/>
    </source>
</evidence>
<comment type="pathway">
    <text evidence="3">Quinol/quinone metabolism; 1,4-dihydroxy-2-naphthoate biosynthesis; 1,4-dihydroxy-2-naphthoate from chorismate: step 3/7.</text>
</comment>
<dbReference type="PANTHER" id="PTHR42916:SF1">
    <property type="entry name" value="PROTEIN PHYLLO, CHLOROPLASTIC"/>
    <property type="match status" value="1"/>
</dbReference>
<evidence type="ECO:0000256" key="3">
    <source>
        <dbReference type="HAMAP-Rule" id="MF_01660"/>
    </source>
</evidence>
<dbReference type="AlphaFoldDB" id="A0A2P8VJC5"/>
<comment type="caution">
    <text evidence="6">The sequence shown here is derived from an EMBL/GenBank/DDBJ whole genome shotgun (WGS) entry which is preliminary data.</text>
</comment>
<comment type="catalytic activity">
    <reaction evidence="3">
        <text>5-enolpyruvoyl-6-hydroxy-2-succinyl-cyclohex-3-ene-1-carboxylate = (1R,6R)-6-hydroxy-2-succinyl-cyclohexa-2,4-diene-1-carboxylate + pyruvate</text>
        <dbReference type="Rhea" id="RHEA:25597"/>
        <dbReference type="ChEBI" id="CHEBI:15361"/>
        <dbReference type="ChEBI" id="CHEBI:58689"/>
        <dbReference type="ChEBI" id="CHEBI:58818"/>
        <dbReference type="EC" id="4.2.99.20"/>
    </reaction>
</comment>
<dbReference type="SUPFAM" id="SSF53474">
    <property type="entry name" value="alpha/beta-Hydrolases"/>
    <property type="match status" value="1"/>
</dbReference>
<comment type="similarity">
    <text evidence="3">Belongs to the AB hydrolase superfamily. MenH family.</text>
</comment>
<comment type="subunit">
    <text evidence="3">Monomer.</text>
</comment>
<dbReference type="Gene3D" id="3.40.50.1820">
    <property type="entry name" value="alpha/beta hydrolase"/>
    <property type="match status" value="1"/>
</dbReference>
<dbReference type="InterPro" id="IPR022485">
    <property type="entry name" value="SHCHC_synthase_MenH"/>
</dbReference>
<evidence type="ECO:0000259" key="5">
    <source>
        <dbReference type="Pfam" id="PF12697"/>
    </source>
</evidence>
<dbReference type="GO" id="GO:0070205">
    <property type="term" value="F:2-succinyl-6-hydroxy-2,4-cyclohexadiene-1-carboxylate synthase activity"/>
    <property type="evidence" value="ECO:0007669"/>
    <property type="project" value="UniProtKB-UniRule"/>
</dbReference>
<reference evidence="6 7" key="1">
    <citation type="submission" date="2018-03" db="EMBL/GenBank/DDBJ databases">
        <title>Draft genome sequence of the first documented clinical Siccibacter turicensis isolate in Austria.</title>
        <authorList>
            <person name="Lepuschitz S."/>
            <person name="Pekard-Amenitsch S."/>
            <person name="Haunold R."/>
            <person name="Schill S."/>
            <person name="Mach R."/>
            <person name="Allerberger F."/>
            <person name="Ruppitsch W."/>
            <person name="Forsythe S.J."/>
        </authorList>
    </citation>
    <scope>NUCLEOTIDE SEQUENCE [LARGE SCALE GENOMIC DNA]</scope>
    <source>
        <strain evidence="6 7">6100069499-17</strain>
    </source>
</reference>
<dbReference type="NCBIfam" id="TIGR03695">
    <property type="entry name" value="menH_SHCHC"/>
    <property type="match status" value="1"/>
</dbReference>
<feature type="domain" description="AB hydrolase-1" evidence="5">
    <location>
        <begin position="17"/>
        <end position="242"/>
    </location>
</feature>
<dbReference type="OrthoDB" id="9808398at2"/>
<dbReference type="Pfam" id="PF12697">
    <property type="entry name" value="Abhydrolase_6"/>
    <property type="match status" value="1"/>
</dbReference>
<dbReference type="NCBIfam" id="NF008340">
    <property type="entry name" value="PRK11126.1"/>
    <property type="match status" value="1"/>
</dbReference>
<dbReference type="InterPro" id="IPR029058">
    <property type="entry name" value="AB_hydrolase_fold"/>
</dbReference>
<protein>
    <recommendedName>
        <fullName evidence="3 4">2-succinyl-6-hydroxy-2,4-cyclohexadiene-1-carboxylate synthase</fullName>
        <shortName evidence="3">SHCHC synthase</shortName>
        <ecNumber evidence="3 4">4.2.99.20</ecNumber>
    </recommendedName>
</protein>
<dbReference type="UniPathway" id="UPA01057">
    <property type="reaction ID" value="UER00900"/>
</dbReference>
<evidence type="ECO:0000256" key="2">
    <source>
        <dbReference type="ARBA" id="ARBA00023239"/>
    </source>
</evidence>
<dbReference type="InterPro" id="IPR000073">
    <property type="entry name" value="AB_hydrolase_1"/>
</dbReference>
<accession>A0A2P8VJC5</accession>
<keyword evidence="2 3" id="KW-0456">Lyase</keyword>
<comment type="pathway">
    <text evidence="3">Quinol/quinone metabolism; menaquinone biosynthesis.</text>
</comment>